<evidence type="ECO:0000313" key="2">
    <source>
        <dbReference type="Proteomes" id="UP000539957"/>
    </source>
</evidence>
<evidence type="ECO:0000313" key="1">
    <source>
        <dbReference type="EMBL" id="MBB4797183.1"/>
    </source>
</evidence>
<comment type="caution">
    <text evidence="1">The sequence shown here is derived from an EMBL/GenBank/DDBJ whole genome shotgun (WGS) entry which is preliminary data.</text>
</comment>
<sequence>MSRIVGQPLRQEGADLVSQWLKAGGKRWRAELIKEIHW</sequence>
<dbReference type="Proteomes" id="UP000539957">
    <property type="component" value="Unassembled WGS sequence"/>
</dbReference>
<organism evidence="1 2">
    <name type="scientific">Brevundimonas bullata</name>
    <dbReference type="NCBI Taxonomy" id="13160"/>
    <lineage>
        <taxon>Bacteria</taxon>
        <taxon>Pseudomonadati</taxon>
        <taxon>Pseudomonadota</taxon>
        <taxon>Alphaproteobacteria</taxon>
        <taxon>Caulobacterales</taxon>
        <taxon>Caulobacteraceae</taxon>
        <taxon>Brevundimonas</taxon>
    </lineage>
</organism>
<keyword evidence="2" id="KW-1185">Reference proteome</keyword>
<accession>A0A7W7IMN9</accession>
<reference evidence="1 2" key="1">
    <citation type="submission" date="2020-08" db="EMBL/GenBank/DDBJ databases">
        <title>Functional genomics of gut bacteria from endangered species of beetles.</title>
        <authorList>
            <person name="Carlos-Shanley C."/>
        </authorList>
    </citation>
    <scope>NUCLEOTIDE SEQUENCE [LARGE SCALE GENOMIC DNA]</scope>
    <source>
        <strain evidence="1 2">S00123</strain>
    </source>
</reference>
<protein>
    <submittedName>
        <fullName evidence="1">Uncharacterized protein</fullName>
    </submittedName>
</protein>
<gene>
    <name evidence="1" type="ORF">HNP32_000907</name>
</gene>
<dbReference type="AlphaFoldDB" id="A0A7W7IMN9"/>
<proteinExistence type="predicted"/>
<dbReference type="EMBL" id="JACHKY010000002">
    <property type="protein sequence ID" value="MBB4797183.1"/>
    <property type="molecule type" value="Genomic_DNA"/>
</dbReference>
<name>A0A7W7IMN9_9CAUL</name>